<gene>
    <name evidence="2" type="ORF">DNTS_025394</name>
</gene>
<dbReference type="AlphaFoldDB" id="A0A553QH23"/>
<dbReference type="GO" id="GO:0070328">
    <property type="term" value="P:triglyceride homeostasis"/>
    <property type="evidence" value="ECO:0007669"/>
    <property type="project" value="InterPro"/>
</dbReference>
<organism evidence="2 3">
    <name type="scientific">Danionella cerebrum</name>
    <dbReference type="NCBI Taxonomy" id="2873325"/>
    <lineage>
        <taxon>Eukaryota</taxon>
        <taxon>Metazoa</taxon>
        <taxon>Chordata</taxon>
        <taxon>Craniata</taxon>
        <taxon>Vertebrata</taxon>
        <taxon>Euteleostomi</taxon>
        <taxon>Actinopterygii</taxon>
        <taxon>Neopterygii</taxon>
        <taxon>Teleostei</taxon>
        <taxon>Ostariophysi</taxon>
        <taxon>Cypriniformes</taxon>
        <taxon>Danionidae</taxon>
        <taxon>Danioninae</taxon>
        <taxon>Danionella</taxon>
    </lineage>
</organism>
<dbReference type="InterPro" id="IPR026614">
    <property type="entry name" value="ANGPTL8"/>
</dbReference>
<dbReference type="PANTHER" id="PTHR21463">
    <property type="entry name" value="ANGIOPOIETIN-LIKE PROTEIN 8"/>
    <property type="match status" value="1"/>
</dbReference>
<feature type="coiled-coil region" evidence="1">
    <location>
        <begin position="89"/>
        <end position="217"/>
    </location>
</feature>
<dbReference type="Proteomes" id="UP000316079">
    <property type="component" value="Unassembled WGS sequence"/>
</dbReference>
<reference evidence="2 3" key="1">
    <citation type="journal article" date="2019" name="Sci. Data">
        <title>Hybrid genome assembly and annotation of Danionella translucida.</title>
        <authorList>
            <person name="Kadobianskyi M."/>
            <person name="Schulze L."/>
            <person name="Schuelke M."/>
            <person name="Judkewitz B."/>
        </authorList>
    </citation>
    <scope>NUCLEOTIDE SEQUENCE [LARGE SCALE GENOMIC DNA]</scope>
    <source>
        <strain evidence="2 3">Bolton</strain>
    </source>
</reference>
<proteinExistence type="predicted"/>
<evidence type="ECO:0000313" key="2">
    <source>
        <dbReference type="EMBL" id="TRY89222.1"/>
    </source>
</evidence>
<dbReference type="PANTHER" id="PTHR21463:SF0">
    <property type="entry name" value="ANGIOPOIETIN-LIKE PROTEIN 8"/>
    <property type="match status" value="1"/>
</dbReference>
<accession>A0A553QH23</accession>
<name>A0A553QH23_9TELE</name>
<dbReference type="STRING" id="623744.A0A553QH23"/>
<sequence length="217" mass="24759">MAERQRCTSLAGRYKSQDITRARVYTSVFKQEDRMKVTLCALLVTLCSNRVLTSTLNSVEPDGSLASEDDVNILMYGVLQFSESLHHMYQSTEARLARVMRAVSRTESEVERLGHDTEEAAQTKQQIKARLELIQAQTQALQIQAQENQGKVSKVEMEEAELKKKLSSLEEDLNSSDTIKGEKKLNISNLKDLIKWTQEQKLKLENQNQELVDLQKQ</sequence>
<evidence type="ECO:0000313" key="3">
    <source>
        <dbReference type="Proteomes" id="UP000316079"/>
    </source>
</evidence>
<dbReference type="GO" id="GO:0019216">
    <property type="term" value="P:regulation of lipid metabolic process"/>
    <property type="evidence" value="ECO:0007669"/>
    <property type="project" value="InterPro"/>
</dbReference>
<keyword evidence="1" id="KW-0175">Coiled coil</keyword>
<dbReference type="OrthoDB" id="47328at2759"/>
<dbReference type="EMBL" id="SRMA01025994">
    <property type="protein sequence ID" value="TRY89222.1"/>
    <property type="molecule type" value="Genomic_DNA"/>
</dbReference>
<evidence type="ECO:0000256" key="1">
    <source>
        <dbReference type="SAM" id="Coils"/>
    </source>
</evidence>
<protein>
    <submittedName>
        <fullName evidence="2">Uncharacterized protein</fullName>
    </submittedName>
</protein>
<keyword evidence="3" id="KW-1185">Reference proteome</keyword>
<comment type="caution">
    <text evidence="2">The sequence shown here is derived from an EMBL/GenBank/DDBJ whole genome shotgun (WGS) entry which is preliminary data.</text>
</comment>
<feature type="non-terminal residue" evidence="2">
    <location>
        <position position="217"/>
    </location>
</feature>